<dbReference type="AlphaFoldDB" id="A0A836YWF6"/>
<reference evidence="1 2" key="1">
    <citation type="submission" date="2014-02" db="EMBL/GenBank/DDBJ databases">
        <title>Comparative genomics of Haemophilus parasuis isolated from pig lungs.</title>
        <authorList>
            <person name="Kittichotirat W."/>
            <person name="Bumgarner R.E."/>
            <person name="Lawrence P."/>
        </authorList>
    </citation>
    <scope>NUCLEOTIDE SEQUENCE [LARGE SCALE GENOMIC DNA]</scope>
    <source>
        <strain evidence="1 2">HPS9</strain>
    </source>
</reference>
<sequence>MNAKQNNLVVNGKTVKARLVPEKKANTKVTAHLHTNVEEMVKQANEQMKKGQTPFIQVVTQRK</sequence>
<organism evidence="1 2">
    <name type="scientific">Glaesserella parasuis HPS9</name>
    <dbReference type="NCBI Taxonomy" id="1450513"/>
    <lineage>
        <taxon>Bacteria</taxon>
        <taxon>Pseudomonadati</taxon>
        <taxon>Pseudomonadota</taxon>
        <taxon>Gammaproteobacteria</taxon>
        <taxon>Pasteurellales</taxon>
        <taxon>Pasteurellaceae</taxon>
        <taxon>Glaesserella</taxon>
    </lineage>
</organism>
<protein>
    <submittedName>
        <fullName evidence="1">Uncharacterized protein</fullName>
    </submittedName>
</protein>
<dbReference type="EMBL" id="JDSN01000208">
    <property type="protein sequence ID" value="KDB44184.1"/>
    <property type="molecule type" value="Genomic_DNA"/>
</dbReference>
<comment type="caution">
    <text evidence="1">The sequence shown here is derived from an EMBL/GenBank/DDBJ whole genome shotgun (WGS) entry which is preliminary data.</text>
</comment>
<dbReference type="RefSeq" id="WP_035492551.1">
    <property type="nucleotide sequence ID" value="NZ_JDSN01000208.1"/>
</dbReference>
<proteinExistence type="predicted"/>
<name>A0A836YWF6_GLAPU</name>
<evidence type="ECO:0000313" key="2">
    <source>
        <dbReference type="Proteomes" id="UP000027441"/>
    </source>
</evidence>
<evidence type="ECO:0000313" key="1">
    <source>
        <dbReference type="EMBL" id="KDB44184.1"/>
    </source>
</evidence>
<dbReference type="Proteomes" id="UP000027441">
    <property type="component" value="Unassembled WGS sequence"/>
</dbReference>
<gene>
    <name evidence="1" type="ORF">HPS9_11890</name>
</gene>
<accession>A0A836YWF6</accession>